<dbReference type="InterPro" id="IPR000524">
    <property type="entry name" value="Tscrpt_reg_HTH_GntR"/>
</dbReference>
<reference evidence="9" key="1">
    <citation type="submission" date="2017-02" db="EMBL/GenBank/DDBJ databases">
        <title>zhang.</title>
        <authorList>
            <person name="Zhang H."/>
        </authorList>
    </citation>
    <scope>NUCLEOTIDE SEQUENCE [LARGE SCALE GENOMIC DNA]</scope>
    <source>
        <strain evidence="9">RZS01</strain>
    </source>
</reference>
<evidence type="ECO:0000256" key="2">
    <source>
        <dbReference type="ARBA" id="ARBA00022898"/>
    </source>
</evidence>
<keyword evidence="4" id="KW-0238">DNA-binding</keyword>
<reference evidence="8 10" key="3">
    <citation type="submission" date="2017-06" db="EMBL/GenBank/DDBJ databases">
        <title>A draft genome sequence of Komagataeibacter nataicola LMG 1536.</title>
        <authorList>
            <person name="Skraban J."/>
            <person name="Cleenwerck I."/>
            <person name="Vandamme P."/>
            <person name="Trcek J."/>
        </authorList>
    </citation>
    <scope>NUCLEOTIDE SEQUENCE [LARGE SCALE GENOMIC DNA]</scope>
    <source>
        <strain evidence="8 10">LMG 1536</strain>
    </source>
</reference>
<protein>
    <submittedName>
        <fullName evidence="8">Transcriptional regulator</fullName>
    </submittedName>
</protein>
<keyword evidence="3" id="KW-0805">Transcription regulation</keyword>
<dbReference type="InterPro" id="IPR036390">
    <property type="entry name" value="WH_DNA-bd_sf"/>
</dbReference>
<evidence type="ECO:0000313" key="7">
    <source>
        <dbReference type="EMBL" id="AQU86862.1"/>
    </source>
</evidence>
<sequence>MGRQARRAAPLGITLEENGRQTLQAQIHEHIRCAILEGRLACGTKLPSSRLMAVELGCARGTVLAALDQLQAEGYLVARNASGVSVARDLPDEMLAPAPITSAPHAPLPPPMLPERTMALLRQRRVPDGTTPDYPPIAFPLGQPDRQAFPFPLWAKLLEQDWRSPAWGIAGAPHPFGHPALQQAIATYLRTARGFSCEPGSIVITSGVGQSVSLFARIALEAGEQAYVEEPGYPGIKAALAASGIRTVPVAIDEAGFAPETALATAPDARLAVVAPSHHYPLGTVLGLQRRLALLSWAQRRQGWIIEDDFDGEYRYAGRPLAPLRALDRAGRVAYLGSFSKLLFPALRLSYIVLPPALVAAAQVVMPQAFTPAPLMGQGALARFIAEGHLVAHLRRTRLLYAARQKSLMEAADRHLAGLMRITPDSGGMHVVACPTRALASTFDDNVATAVALKAGVRVAPLSECYAGPHRQHGLLLGYAGTPHDEIDPAVRKLAHALETLMPHQAGAQRPAGRA</sequence>
<evidence type="ECO:0000256" key="5">
    <source>
        <dbReference type="ARBA" id="ARBA00023163"/>
    </source>
</evidence>
<dbReference type="GO" id="GO:0030170">
    <property type="term" value="F:pyridoxal phosphate binding"/>
    <property type="evidence" value="ECO:0007669"/>
    <property type="project" value="InterPro"/>
</dbReference>
<dbReference type="OrthoDB" id="9808770at2"/>
<reference evidence="7" key="2">
    <citation type="submission" date="2017-02" db="EMBL/GenBank/DDBJ databases">
        <authorList>
            <person name="Zhang H."/>
        </authorList>
    </citation>
    <scope>NUCLEOTIDE SEQUENCE</scope>
    <source>
        <strain evidence="7">RZS01</strain>
    </source>
</reference>
<proteinExistence type="inferred from homology"/>
<dbReference type="RefSeq" id="WP_078524489.1">
    <property type="nucleotide sequence ID" value="NZ_CP019875.1"/>
</dbReference>
<keyword evidence="5" id="KW-0804">Transcription</keyword>
<evidence type="ECO:0000313" key="10">
    <source>
        <dbReference type="Proteomes" id="UP000247512"/>
    </source>
</evidence>
<organism evidence="7 9">
    <name type="scientific">Komagataeibacter nataicola</name>
    <dbReference type="NCBI Taxonomy" id="265960"/>
    <lineage>
        <taxon>Bacteria</taxon>
        <taxon>Pseudomonadati</taxon>
        <taxon>Pseudomonadota</taxon>
        <taxon>Alphaproteobacteria</taxon>
        <taxon>Acetobacterales</taxon>
        <taxon>Acetobacteraceae</taxon>
        <taxon>Komagataeibacter</taxon>
    </lineage>
</organism>
<dbReference type="Pfam" id="PF00392">
    <property type="entry name" value="GntR"/>
    <property type="match status" value="1"/>
</dbReference>
<evidence type="ECO:0000259" key="6">
    <source>
        <dbReference type="PROSITE" id="PS50949"/>
    </source>
</evidence>
<evidence type="ECO:0000313" key="8">
    <source>
        <dbReference type="EMBL" id="PYD67879.1"/>
    </source>
</evidence>
<dbReference type="InterPro" id="IPR036388">
    <property type="entry name" value="WH-like_DNA-bd_sf"/>
</dbReference>
<dbReference type="InterPro" id="IPR004839">
    <property type="entry name" value="Aminotransferase_I/II_large"/>
</dbReference>
<dbReference type="GO" id="GO:0003700">
    <property type="term" value="F:DNA-binding transcription factor activity"/>
    <property type="evidence" value="ECO:0007669"/>
    <property type="project" value="InterPro"/>
</dbReference>
<evidence type="ECO:0000313" key="9">
    <source>
        <dbReference type="Proteomes" id="UP000189683"/>
    </source>
</evidence>
<dbReference type="InterPro" id="IPR015421">
    <property type="entry name" value="PyrdxlP-dep_Trfase_major"/>
</dbReference>
<dbReference type="PRINTS" id="PR00035">
    <property type="entry name" value="HTHGNTR"/>
</dbReference>
<dbReference type="PANTHER" id="PTHR46577:SF1">
    <property type="entry name" value="HTH-TYPE TRANSCRIPTIONAL REGULATORY PROTEIN GABR"/>
    <property type="match status" value="1"/>
</dbReference>
<keyword evidence="10" id="KW-1185">Reference proteome</keyword>
<dbReference type="InterPro" id="IPR015424">
    <property type="entry name" value="PyrdxlP-dep_Trfase"/>
</dbReference>
<feature type="domain" description="HTH gntR-type" evidence="6">
    <location>
        <begin position="21"/>
        <end position="89"/>
    </location>
</feature>
<dbReference type="CDD" id="cd00609">
    <property type="entry name" value="AAT_like"/>
    <property type="match status" value="1"/>
</dbReference>
<dbReference type="PANTHER" id="PTHR46577">
    <property type="entry name" value="HTH-TYPE TRANSCRIPTIONAL REGULATORY PROTEIN GABR"/>
    <property type="match status" value="1"/>
</dbReference>
<dbReference type="GO" id="GO:0003677">
    <property type="term" value="F:DNA binding"/>
    <property type="evidence" value="ECO:0007669"/>
    <property type="project" value="UniProtKB-KW"/>
</dbReference>
<dbReference type="SUPFAM" id="SSF53383">
    <property type="entry name" value="PLP-dependent transferases"/>
    <property type="match status" value="1"/>
</dbReference>
<dbReference type="InterPro" id="IPR051446">
    <property type="entry name" value="HTH_trans_reg/aminotransferase"/>
</dbReference>
<dbReference type="EMBL" id="NIRT01000001">
    <property type="protein sequence ID" value="PYD67879.1"/>
    <property type="molecule type" value="Genomic_DNA"/>
</dbReference>
<dbReference type="SMART" id="SM00345">
    <property type="entry name" value="HTH_GNTR"/>
    <property type="match status" value="1"/>
</dbReference>
<dbReference type="Gene3D" id="1.10.10.10">
    <property type="entry name" value="Winged helix-like DNA-binding domain superfamily/Winged helix DNA-binding domain"/>
    <property type="match status" value="1"/>
</dbReference>
<dbReference type="PROSITE" id="PS50949">
    <property type="entry name" value="HTH_GNTR"/>
    <property type="match status" value="1"/>
</dbReference>
<dbReference type="CDD" id="cd07377">
    <property type="entry name" value="WHTH_GntR"/>
    <property type="match status" value="1"/>
</dbReference>
<dbReference type="EMBL" id="CP019875">
    <property type="protein sequence ID" value="AQU86862.1"/>
    <property type="molecule type" value="Genomic_DNA"/>
</dbReference>
<gene>
    <name evidence="7" type="ORF">B0W47_04580</name>
    <name evidence="8" type="ORF">CDI09_00640</name>
</gene>
<evidence type="ECO:0000256" key="4">
    <source>
        <dbReference type="ARBA" id="ARBA00023125"/>
    </source>
</evidence>
<evidence type="ECO:0000256" key="1">
    <source>
        <dbReference type="ARBA" id="ARBA00005384"/>
    </source>
</evidence>
<name>A0A9N7GZZ0_9PROT</name>
<dbReference type="Pfam" id="PF00155">
    <property type="entry name" value="Aminotran_1_2"/>
    <property type="match status" value="1"/>
</dbReference>
<dbReference type="Proteomes" id="UP000247512">
    <property type="component" value="Unassembled WGS sequence"/>
</dbReference>
<dbReference type="KEGG" id="kna:B0W47_04580"/>
<dbReference type="Proteomes" id="UP000189683">
    <property type="component" value="Chromosome"/>
</dbReference>
<dbReference type="Gene3D" id="3.40.640.10">
    <property type="entry name" value="Type I PLP-dependent aspartate aminotransferase-like (Major domain)"/>
    <property type="match status" value="1"/>
</dbReference>
<accession>A0A9N7GZZ0</accession>
<dbReference type="SUPFAM" id="SSF46785">
    <property type="entry name" value="Winged helix' DNA-binding domain"/>
    <property type="match status" value="1"/>
</dbReference>
<comment type="similarity">
    <text evidence="1">In the C-terminal section; belongs to the class-I pyridoxal-phosphate-dependent aminotransferase family.</text>
</comment>
<evidence type="ECO:0000256" key="3">
    <source>
        <dbReference type="ARBA" id="ARBA00023015"/>
    </source>
</evidence>
<keyword evidence="2" id="KW-0663">Pyridoxal phosphate</keyword>
<dbReference type="AlphaFoldDB" id="A0A9N7GZZ0"/>